<gene>
    <name evidence="1" type="primary">jg19942</name>
    <name evidence="1" type="ORF">PAEG_LOCUS18655</name>
</gene>
<evidence type="ECO:0000313" key="2">
    <source>
        <dbReference type="Proteomes" id="UP000838756"/>
    </source>
</evidence>
<proteinExistence type="predicted"/>
<evidence type="ECO:0000313" key="1">
    <source>
        <dbReference type="EMBL" id="CAH2242329.1"/>
    </source>
</evidence>
<dbReference type="Proteomes" id="UP000838756">
    <property type="component" value="Unassembled WGS sequence"/>
</dbReference>
<dbReference type="EMBL" id="CAKXAJ010025638">
    <property type="protein sequence ID" value="CAH2242329.1"/>
    <property type="molecule type" value="Genomic_DNA"/>
</dbReference>
<accession>A0A8S4RYT1</accession>
<reference evidence="1" key="1">
    <citation type="submission" date="2022-03" db="EMBL/GenBank/DDBJ databases">
        <authorList>
            <person name="Lindestad O."/>
        </authorList>
    </citation>
    <scope>NUCLEOTIDE SEQUENCE</scope>
</reference>
<organism evidence="1 2">
    <name type="scientific">Pararge aegeria aegeria</name>
    <dbReference type="NCBI Taxonomy" id="348720"/>
    <lineage>
        <taxon>Eukaryota</taxon>
        <taxon>Metazoa</taxon>
        <taxon>Ecdysozoa</taxon>
        <taxon>Arthropoda</taxon>
        <taxon>Hexapoda</taxon>
        <taxon>Insecta</taxon>
        <taxon>Pterygota</taxon>
        <taxon>Neoptera</taxon>
        <taxon>Endopterygota</taxon>
        <taxon>Lepidoptera</taxon>
        <taxon>Glossata</taxon>
        <taxon>Ditrysia</taxon>
        <taxon>Papilionoidea</taxon>
        <taxon>Nymphalidae</taxon>
        <taxon>Satyrinae</taxon>
        <taxon>Satyrini</taxon>
        <taxon>Parargina</taxon>
        <taxon>Pararge</taxon>
    </lineage>
</organism>
<sequence length="86" mass="10235">MESYPGNDNRYRLRIGYGRCNCLLHKWGWKPFAAYACGEEDKKREHLIQRYSIFLFQGLPNDLFDLPARTVTWLENLDIDLKLINL</sequence>
<protein>
    <submittedName>
        <fullName evidence="1">Jg19942 protein</fullName>
    </submittedName>
</protein>
<keyword evidence="2" id="KW-1185">Reference proteome</keyword>
<comment type="caution">
    <text evidence="1">The sequence shown here is derived from an EMBL/GenBank/DDBJ whole genome shotgun (WGS) entry which is preliminary data.</text>
</comment>
<dbReference type="AlphaFoldDB" id="A0A8S4RYT1"/>
<dbReference type="OrthoDB" id="409048at2759"/>
<name>A0A8S4RYT1_9NEOP</name>